<sequence>MEARLSVRGTAPAIYQTLLDLFQKDYQSATGQTIQLEAIKEGLTYLKHFGKQGEQSVRITVGELIPDKQYTVAVQSNRGVQWITYQLLPLEDGRTEVTYTEDYLPEGKFQQWNYRLLLPLMRKGLEKRMTLQIEKLAEFAEKKEVS</sequence>
<proteinExistence type="predicted"/>
<dbReference type="InterPro" id="IPR021701">
    <property type="entry name" value="DUF3284"/>
</dbReference>
<reference evidence="1 2" key="1">
    <citation type="submission" date="2021-04" db="EMBL/GenBank/DDBJ databases">
        <title>Complete genome sequence of a novel Streptococcus species.</title>
        <authorList>
            <person name="Teng J.L.L."/>
        </authorList>
    </citation>
    <scope>NUCLEOTIDE SEQUENCE [LARGE SCALE GENOMIC DNA]</scope>
    <source>
        <strain evidence="1 2">HKU75</strain>
    </source>
</reference>
<gene>
    <name evidence="1" type="ORF">INT76_05610</name>
</gene>
<dbReference type="EMBL" id="CP073084">
    <property type="protein sequence ID" value="QUE53364.1"/>
    <property type="molecule type" value="Genomic_DNA"/>
</dbReference>
<dbReference type="InterPro" id="IPR023393">
    <property type="entry name" value="START-like_dom_sf"/>
</dbReference>
<keyword evidence="2" id="KW-1185">Reference proteome</keyword>
<dbReference type="SUPFAM" id="SSF55961">
    <property type="entry name" value="Bet v1-like"/>
    <property type="match status" value="1"/>
</dbReference>
<dbReference type="RefSeq" id="WP_212569558.1">
    <property type="nucleotide sequence ID" value="NZ_CP073084.1"/>
</dbReference>
<dbReference type="CDD" id="cd07812">
    <property type="entry name" value="SRPBCC"/>
    <property type="match status" value="1"/>
</dbReference>
<dbReference type="Gene3D" id="3.30.530.20">
    <property type="match status" value="1"/>
</dbReference>
<dbReference type="Proteomes" id="UP000677616">
    <property type="component" value="Chromosome"/>
</dbReference>
<organism evidence="1 2">
    <name type="scientific">Streptococcus oriscaviae</name>
    <dbReference type="NCBI Taxonomy" id="2781599"/>
    <lineage>
        <taxon>Bacteria</taxon>
        <taxon>Bacillati</taxon>
        <taxon>Bacillota</taxon>
        <taxon>Bacilli</taxon>
        <taxon>Lactobacillales</taxon>
        <taxon>Streptococcaceae</taxon>
        <taxon>Streptococcus</taxon>
    </lineage>
</organism>
<accession>A0ABX7YJD3</accession>
<name>A0ABX7YJD3_9STRE</name>
<dbReference type="Pfam" id="PF11687">
    <property type="entry name" value="DUF3284"/>
    <property type="match status" value="1"/>
</dbReference>
<evidence type="ECO:0000313" key="2">
    <source>
        <dbReference type="Proteomes" id="UP000677616"/>
    </source>
</evidence>
<protein>
    <submittedName>
        <fullName evidence="1">DUF3284 domain-containing protein</fullName>
    </submittedName>
</protein>
<evidence type="ECO:0000313" key="1">
    <source>
        <dbReference type="EMBL" id="QUE53364.1"/>
    </source>
</evidence>